<dbReference type="EMBL" id="GGEC01057703">
    <property type="protein sequence ID" value="MBX38187.1"/>
    <property type="molecule type" value="Transcribed_RNA"/>
</dbReference>
<accession>A0A2P2N6Q8</accession>
<reference evidence="1" key="1">
    <citation type="submission" date="2018-02" db="EMBL/GenBank/DDBJ databases">
        <title>Rhizophora mucronata_Transcriptome.</title>
        <authorList>
            <person name="Meera S.P."/>
            <person name="Sreeshan A."/>
            <person name="Augustine A."/>
        </authorList>
    </citation>
    <scope>NUCLEOTIDE SEQUENCE</scope>
    <source>
        <tissue evidence="1">Leaf</tissue>
    </source>
</reference>
<sequence>MCLIRHNECGRKGEIVIELELQLFYLQT</sequence>
<proteinExistence type="predicted"/>
<name>A0A2P2N6Q8_RHIMU</name>
<dbReference type="AlphaFoldDB" id="A0A2P2N6Q8"/>
<evidence type="ECO:0000313" key="1">
    <source>
        <dbReference type="EMBL" id="MBX38187.1"/>
    </source>
</evidence>
<organism evidence="1">
    <name type="scientific">Rhizophora mucronata</name>
    <name type="common">Asiatic mangrove</name>
    <dbReference type="NCBI Taxonomy" id="61149"/>
    <lineage>
        <taxon>Eukaryota</taxon>
        <taxon>Viridiplantae</taxon>
        <taxon>Streptophyta</taxon>
        <taxon>Embryophyta</taxon>
        <taxon>Tracheophyta</taxon>
        <taxon>Spermatophyta</taxon>
        <taxon>Magnoliopsida</taxon>
        <taxon>eudicotyledons</taxon>
        <taxon>Gunneridae</taxon>
        <taxon>Pentapetalae</taxon>
        <taxon>rosids</taxon>
        <taxon>fabids</taxon>
        <taxon>Malpighiales</taxon>
        <taxon>Rhizophoraceae</taxon>
        <taxon>Rhizophora</taxon>
    </lineage>
</organism>
<protein>
    <submittedName>
        <fullName evidence="1">Uncharacterized protein</fullName>
    </submittedName>
</protein>